<evidence type="ECO:0000313" key="3">
    <source>
        <dbReference type="Proteomes" id="UP000677228"/>
    </source>
</evidence>
<dbReference type="AlphaFoldDB" id="A0A8S2FZL4"/>
<organism evidence="1 3">
    <name type="scientific">Didymodactylos carnosus</name>
    <dbReference type="NCBI Taxonomy" id="1234261"/>
    <lineage>
        <taxon>Eukaryota</taxon>
        <taxon>Metazoa</taxon>
        <taxon>Spiralia</taxon>
        <taxon>Gnathifera</taxon>
        <taxon>Rotifera</taxon>
        <taxon>Eurotatoria</taxon>
        <taxon>Bdelloidea</taxon>
        <taxon>Philodinida</taxon>
        <taxon>Philodinidae</taxon>
        <taxon>Didymodactylos</taxon>
    </lineage>
</organism>
<protein>
    <submittedName>
        <fullName evidence="1">Uncharacterized protein</fullName>
    </submittedName>
</protein>
<dbReference type="Proteomes" id="UP000682733">
    <property type="component" value="Unassembled WGS sequence"/>
</dbReference>
<feature type="non-terminal residue" evidence="1">
    <location>
        <position position="1"/>
    </location>
</feature>
<reference evidence="1" key="1">
    <citation type="submission" date="2021-02" db="EMBL/GenBank/DDBJ databases">
        <authorList>
            <person name="Nowell W R."/>
        </authorList>
    </citation>
    <scope>NUCLEOTIDE SEQUENCE</scope>
</reference>
<gene>
    <name evidence="1" type="ORF">OVA965_LOCUS40553</name>
    <name evidence="2" type="ORF">TMI583_LOCUS41998</name>
</gene>
<evidence type="ECO:0000313" key="1">
    <source>
        <dbReference type="EMBL" id="CAF1574263.1"/>
    </source>
</evidence>
<dbReference type="Proteomes" id="UP000677228">
    <property type="component" value="Unassembled WGS sequence"/>
</dbReference>
<accession>A0A8S2FZL4</accession>
<evidence type="ECO:0000313" key="2">
    <source>
        <dbReference type="EMBL" id="CAF4370030.1"/>
    </source>
</evidence>
<feature type="non-terminal residue" evidence="1">
    <location>
        <position position="214"/>
    </location>
</feature>
<dbReference type="EMBL" id="CAJNOK010044383">
    <property type="protein sequence ID" value="CAF1574263.1"/>
    <property type="molecule type" value="Genomic_DNA"/>
</dbReference>
<proteinExistence type="predicted"/>
<comment type="caution">
    <text evidence="1">The sequence shown here is derived from an EMBL/GenBank/DDBJ whole genome shotgun (WGS) entry which is preliminary data.</text>
</comment>
<name>A0A8S2FZL4_9BILA</name>
<dbReference type="EMBL" id="CAJOBA010067249">
    <property type="protein sequence ID" value="CAF4370030.1"/>
    <property type="molecule type" value="Genomic_DNA"/>
</dbReference>
<sequence length="214" mass="25817">SLLIPINLQTSFHLRVLCIELEFYDHLFILFECIPSIETLDIKCKWFKNNYSRTVTNYNYKCLSTKTIPHLSNFKFSVTKLTTINDYYLIEILIQNLTTLKHLSLYIGYLNEYINDISQRFEQYLFPKNLIQFNFYLRFRYSESTSFIMPPNFVNNNEYWRNKLNCNIICFRDINYRYCHLCTWPFVFNKNNVDCVSSGIDDLQTNFNHLQLSQ</sequence>